<evidence type="ECO:0000256" key="4">
    <source>
        <dbReference type="ARBA" id="ARBA00023239"/>
    </source>
</evidence>
<dbReference type="EMBL" id="CP013729">
    <property type="protein sequence ID" value="ALV08174.1"/>
    <property type="molecule type" value="Genomic_DNA"/>
</dbReference>
<dbReference type="STRING" id="76731.RD2015_3720"/>
<comment type="catalytic activity">
    <reaction evidence="8 9">
        <text>hydroxymethylbilane = uroporphyrinogen III + H2O</text>
        <dbReference type="Rhea" id="RHEA:18965"/>
        <dbReference type="ChEBI" id="CHEBI:15377"/>
        <dbReference type="ChEBI" id="CHEBI:57308"/>
        <dbReference type="ChEBI" id="CHEBI:57845"/>
        <dbReference type="EC" id="4.2.1.75"/>
    </reaction>
</comment>
<dbReference type="Proteomes" id="UP000060699">
    <property type="component" value="Chromosome"/>
</dbReference>
<comment type="pathway">
    <text evidence="1 9">Porphyrin-containing compound metabolism; protoporphyrin-IX biosynthesis; coproporphyrinogen-III from 5-aminolevulinate: step 3/4.</text>
</comment>
<dbReference type="PANTHER" id="PTHR38042">
    <property type="entry name" value="UROPORPHYRINOGEN-III SYNTHASE, CHLOROPLASTIC"/>
    <property type="match status" value="1"/>
</dbReference>
<evidence type="ECO:0000256" key="1">
    <source>
        <dbReference type="ARBA" id="ARBA00004772"/>
    </source>
</evidence>
<evidence type="ECO:0000259" key="10">
    <source>
        <dbReference type="Pfam" id="PF02602"/>
    </source>
</evidence>
<evidence type="ECO:0000313" key="11">
    <source>
        <dbReference type="EMBL" id="ALV08174.1"/>
    </source>
</evidence>
<dbReference type="SUPFAM" id="SSF69618">
    <property type="entry name" value="HemD-like"/>
    <property type="match status" value="1"/>
</dbReference>
<dbReference type="AlphaFoldDB" id="A0A0U3LA27"/>
<evidence type="ECO:0000256" key="3">
    <source>
        <dbReference type="ARBA" id="ARBA00013109"/>
    </source>
</evidence>
<proteinExistence type="inferred from homology"/>
<sequence>MADGPRLLLTRPLAQARDWSERLAALGVPTLAFPLIDIVPNEEAGPARQAWADLHRQALVMFVSPNAVRHFFDHRPDAMAWPDGVLAATVGPGSAQALEAAGVPAGLIVQPPPGADSLDSEHLWPEIQRVAGHDWTGRAALMVRGDGGREWLGDRLREAGAQVEAVSVYRRQCPVLDSAGRERLATALRLPQDHVWLFSSSEAVGYLADMVGEPSGPSGAPTSPECGTDADTGGSAGTAISVDWRIVRAVATHERIAARARALGLVHVVLVRPDAAAVAEAFRRLAGSPLESPT</sequence>
<dbReference type="Gene3D" id="3.40.50.10090">
    <property type="match status" value="2"/>
</dbReference>
<dbReference type="KEGG" id="rdp:RD2015_3720"/>
<dbReference type="GO" id="GO:0004852">
    <property type="term" value="F:uroporphyrinogen-III synthase activity"/>
    <property type="evidence" value="ECO:0007669"/>
    <property type="project" value="UniProtKB-UniRule"/>
</dbReference>
<evidence type="ECO:0000256" key="9">
    <source>
        <dbReference type="RuleBase" id="RU366031"/>
    </source>
</evidence>
<dbReference type="OrthoDB" id="9787650at2"/>
<dbReference type="GO" id="GO:0006782">
    <property type="term" value="P:protoporphyrinogen IX biosynthetic process"/>
    <property type="evidence" value="ECO:0007669"/>
    <property type="project" value="UniProtKB-UniRule"/>
</dbReference>
<dbReference type="InterPro" id="IPR039793">
    <property type="entry name" value="UROS/Hem4"/>
</dbReference>
<reference evidence="11 12" key="1">
    <citation type="submission" date="2015-12" db="EMBL/GenBank/DDBJ databases">
        <title>Complete genome of Roseateles depolymerans KCTC 42856.</title>
        <authorList>
            <person name="Kim K.M."/>
        </authorList>
    </citation>
    <scope>NUCLEOTIDE SEQUENCE [LARGE SCALE GENOMIC DNA]</scope>
    <source>
        <strain evidence="11 12">KCTC 42856</strain>
    </source>
</reference>
<comment type="similarity">
    <text evidence="2 9">Belongs to the uroporphyrinogen-III synthase family.</text>
</comment>
<comment type="function">
    <text evidence="6 9">Catalyzes cyclization of the linear tetrapyrrole, hydroxymethylbilane, to the macrocyclic uroporphyrinogen III.</text>
</comment>
<organism evidence="11 12">
    <name type="scientific">Roseateles depolymerans</name>
    <dbReference type="NCBI Taxonomy" id="76731"/>
    <lineage>
        <taxon>Bacteria</taxon>
        <taxon>Pseudomonadati</taxon>
        <taxon>Pseudomonadota</taxon>
        <taxon>Betaproteobacteria</taxon>
        <taxon>Burkholderiales</taxon>
        <taxon>Sphaerotilaceae</taxon>
        <taxon>Roseateles</taxon>
    </lineage>
</organism>
<evidence type="ECO:0000256" key="6">
    <source>
        <dbReference type="ARBA" id="ARBA00037589"/>
    </source>
</evidence>
<accession>A0A0U3LA27</accession>
<dbReference type="CDD" id="cd06578">
    <property type="entry name" value="HemD"/>
    <property type="match status" value="1"/>
</dbReference>
<evidence type="ECO:0000313" key="12">
    <source>
        <dbReference type="Proteomes" id="UP000060699"/>
    </source>
</evidence>
<dbReference type="PANTHER" id="PTHR38042:SF1">
    <property type="entry name" value="UROPORPHYRINOGEN-III SYNTHASE, CHLOROPLASTIC"/>
    <property type="match status" value="1"/>
</dbReference>
<dbReference type="InterPro" id="IPR036108">
    <property type="entry name" value="4pyrrol_syn_uPrphyn_synt_sf"/>
</dbReference>
<name>A0A0U3LA27_9BURK</name>
<gene>
    <name evidence="11" type="ORF">RD2015_3720</name>
</gene>
<dbReference type="GO" id="GO:0006780">
    <property type="term" value="P:uroporphyrinogen III biosynthetic process"/>
    <property type="evidence" value="ECO:0007669"/>
    <property type="project" value="UniProtKB-UniRule"/>
</dbReference>
<evidence type="ECO:0000256" key="7">
    <source>
        <dbReference type="ARBA" id="ARBA00040167"/>
    </source>
</evidence>
<keyword evidence="5 9" id="KW-0627">Porphyrin biosynthesis</keyword>
<evidence type="ECO:0000256" key="2">
    <source>
        <dbReference type="ARBA" id="ARBA00008133"/>
    </source>
</evidence>
<dbReference type="Pfam" id="PF02602">
    <property type="entry name" value="HEM4"/>
    <property type="match status" value="1"/>
</dbReference>
<dbReference type="EC" id="4.2.1.75" evidence="3 9"/>
<evidence type="ECO:0000256" key="8">
    <source>
        <dbReference type="ARBA" id="ARBA00048617"/>
    </source>
</evidence>
<protein>
    <recommendedName>
        <fullName evidence="7 9">Uroporphyrinogen-III synthase</fullName>
        <ecNumber evidence="3 9">4.2.1.75</ecNumber>
    </recommendedName>
</protein>
<keyword evidence="4 9" id="KW-0456">Lyase</keyword>
<dbReference type="PATRIC" id="fig|76731.3.peg.3811"/>
<evidence type="ECO:0000256" key="5">
    <source>
        <dbReference type="ARBA" id="ARBA00023244"/>
    </source>
</evidence>
<feature type="domain" description="Tetrapyrrole biosynthesis uroporphyrinogen III synthase" evidence="10">
    <location>
        <begin position="18"/>
        <end position="214"/>
    </location>
</feature>
<dbReference type="RefSeq" id="WP_058936177.1">
    <property type="nucleotide sequence ID" value="NZ_CP013729.1"/>
</dbReference>
<keyword evidence="12" id="KW-1185">Reference proteome</keyword>
<dbReference type="InterPro" id="IPR003754">
    <property type="entry name" value="4pyrrol_synth_uPrphyn_synth"/>
</dbReference>